<reference evidence="2" key="1">
    <citation type="submission" date="2019-06" db="EMBL/GenBank/DDBJ databases">
        <authorList>
            <person name="Zheng W."/>
        </authorList>
    </citation>
    <scope>NUCLEOTIDE SEQUENCE</scope>
    <source>
        <strain evidence="2">QDHG01</strain>
    </source>
</reference>
<evidence type="ECO:0000313" key="3">
    <source>
        <dbReference type="Proteomes" id="UP000785679"/>
    </source>
</evidence>
<dbReference type="EMBL" id="RRYP01003092">
    <property type="protein sequence ID" value="TNV84156.1"/>
    <property type="molecule type" value="Genomic_DNA"/>
</dbReference>
<feature type="region of interest" description="Disordered" evidence="1">
    <location>
        <begin position="123"/>
        <end position="144"/>
    </location>
</feature>
<sequence length="144" mass="16456">MKFQCLPIIFAAFNPPIGELYLGFTVELIRQRKTQSIGIVESRRRIESVVLRVKLVAVQLNQNLMVCQGLNQRHQWLMLSLMLGTVKVLTLRPRSTQYTPLSYHASTYTTQILLTRLSRISSHLKHAKPRTPPSNTSIPQPTPH</sequence>
<protein>
    <submittedName>
        <fullName evidence="2">Uncharacterized protein</fullName>
    </submittedName>
</protein>
<gene>
    <name evidence="2" type="ORF">FGO68_gene2214</name>
</gene>
<dbReference type="Proteomes" id="UP000785679">
    <property type="component" value="Unassembled WGS sequence"/>
</dbReference>
<comment type="caution">
    <text evidence="2">The sequence shown here is derived from an EMBL/GenBank/DDBJ whole genome shotgun (WGS) entry which is preliminary data.</text>
</comment>
<evidence type="ECO:0000256" key="1">
    <source>
        <dbReference type="SAM" id="MobiDB-lite"/>
    </source>
</evidence>
<proteinExistence type="predicted"/>
<name>A0A8J8T7C0_HALGN</name>
<evidence type="ECO:0000313" key="2">
    <source>
        <dbReference type="EMBL" id="TNV84156.1"/>
    </source>
</evidence>
<feature type="compositionally biased region" description="Polar residues" evidence="1">
    <location>
        <begin position="133"/>
        <end position="144"/>
    </location>
</feature>
<dbReference type="AlphaFoldDB" id="A0A8J8T7C0"/>
<organism evidence="2 3">
    <name type="scientific">Halteria grandinella</name>
    <dbReference type="NCBI Taxonomy" id="5974"/>
    <lineage>
        <taxon>Eukaryota</taxon>
        <taxon>Sar</taxon>
        <taxon>Alveolata</taxon>
        <taxon>Ciliophora</taxon>
        <taxon>Intramacronucleata</taxon>
        <taxon>Spirotrichea</taxon>
        <taxon>Stichotrichia</taxon>
        <taxon>Sporadotrichida</taxon>
        <taxon>Halteriidae</taxon>
        <taxon>Halteria</taxon>
    </lineage>
</organism>
<keyword evidence="3" id="KW-1185">Reference proteome</keyword>
<accession>A0A8J8T7C0</accession>